<keyword evidence="4 7" id="KW-1133">Transmembrane helix</keyword>
<reference evidence="8 9" key="1">
    <citation type="submission" date="2016-03" db="EMBL/GenBank/DDBJ databases">
        <authorList>
            <person name="Ploux O."/>
        </authorList>
    </citation>
    <scope>NUCLEOTIDE SEQUENCE [LARGE SCALE GENOMIC DNA]</scope>
    <source>
        <strain evidence="8 9">UAMH 11012</strain>
    </source>
</reference>
<evidence type="ECO:0000256" key="7">
    <source>
        <dbReference type="SAM" id="Phobius"/>
    </source>
</evidence>
<keyword evidence="9" id="KW-1185">Reference proteome</keyword>
<dbReference type="PIRSF" id="PIRSF006060">
    <property type="entry name" value="AA_transporter"/>
    <property type="match status" value="1"/>
</dbReference>
<dbReference type="Pfam" id="PF13520">
    <property type="entry name" value="AA_permease_2"/>
    <property type="match status" value="1"/>
</dbReference>
<dbReference type="PANTHER" id="PTHR45649:SF10">
    <property type="entry name" value="AMINO ACID TRANSPORTER (EUROFUNG)"/>
    <property type="match status" value="1"/>
</dbReference>
<name>A0A1L7X679_9HELO</name>
<dbReference type="Proteomes" id="UP000184330">
    <property type="component" value="Unassembled WGS sequence"/>
</dbReference>
<dbReference type="Gene3D" id="1.20.1740.10">
    <property type="entry name" value="Amino acid/polyamine transporter I"/>
    <property type="match status" value="1"/>
</dbReference>
<comment type="subcellular location">
    <subcellularLocation>
        <location evidence="1">Membrane</location>
        <topology evidence="1">Multi-pass membrane protein</topology>
    </subcellularLocation>
</comment>
<dbReference type="EMBL" id="FJOG01000016">
    <property type="protein sequence ID" value="CZR60526.1"/>
    <property type="molecule type" value="Genomic_DNA"/>
</dbReference>
<feature type="transmembrane region" description="Helical" evidence="7">
    <location>
        <begin position="129"/>
        <end position="151"/>
    </location>
</feature>
<feature type="region of interest" description="Disordered" evidence="6">
    <location>
        <begin position="406"/>
        <end position="426"/>
    </location>
</feature>
<evidence type="ECO:0000256" key="4">
    <source>
        <dbReference type="ARBA" id="ARBA00022989"/>
    </source>
</evidence>
<protein>
    <submittedName>
        <fullName evidence="8">Related to amino acid permease 2</fullName>
    </submittedName>
</protein>
<accession>A0A1L7X679</accession>
<keyword evidence="2" id="KW-0813">Transport</keyword>
<evidence type="ECO:0000313" key="9">
    <source>
        <dbReference type="Proteomes" id="UP000184330"/>
    </source>
</evidence>
<dbReference type="PANTHER" id="PTHR45649">
    <property type="entry name" value="AMINO-ACID PERMEASE BAT1"/>
    <property type="match status" value="1"/>
</dbReference>
<feature type="transmembrane region" description="Helical" evidence="7">
    <location>
        <begin position="345"/>
        <end position="365"/>
    </location>
</feature>
<evidence type="ECO:0000256" key="1">
    <source>
        <dbReference type="ARBA" id="ARBA00004141"/>
    </source>
</evidence>
<dbReference type="GO" id="GO:0022857">
    <property type="term" value="F:transmembrane transporter activity"/>
    <property type="evidence" value="ECO:0007669"/>
    <property type="project" value="InterPro"/>
</dbReference>
<feature type="transmembrane region" description="Helical" evidence="7">
    <location>
        <begin position="292"/>
        <end position="314"/>
    </location>
</feature>
<feature type="transmembrane region" description="Helical" evidence="7">
    <location>
        <begin position="252"/>
        <end position="271"/>
    </location>
</feature>
<dbReference type="OrthoDB" id="10054429at2759"/>
<dbReference type="GO" id="GO:0016020">
    <property type="term" value="C:membrane"/>
    <property type="evidence" value="ECO:0007669"/>
    <property type="project" value="UniProtKB-SubCell"/>
</dbReference>
<organism evidence="8 9">
    <name type="scientific">Phialocephala subalpina</name>
    <dbReference type="NCBI Taxonomy" id="576137"/>
    <lineage>
        <taxon>Eukaryota</taxon>
        <taxon>Fungi</taxon>
        <taxon>Dikarya</taxon>
        <taxon>Ascomycota</taxon>
        <taxon>Pezizomycotina</taxon>
        <taxon>Leotiomycetes</taxon>
        <taxon>Helotiales</taxon>
        <taxon>Mollisiaceae</taxon>
        <taxon>Phialocephala</taxon>
        <taxon>Phialocephala fortinii species complex</taxon>
    </lineage>
</organism>
<feature type="transmembrane region" description="Helical" evidence="7">
    <location>
        <begin position="210"/>
        <end position="232"/>
    </location>
</feature>
<feature type="transmembrane region" description="Helical" evidence="7">
    <location>
        <begin position="88"/>
        <end position="108"/>
    </location>
</feature>
<evidence type="ECO:0000313" key="8">
    <source>
        <dbReference type="EMBL" id="CZR60526.1"/>
    </source>
</evidence>
<keyword evidence="3 7" id="KW-0812">Transmembrane</keyword>
<dbReference type="InterPro" id="IPR002293">
    <property type="entry name" value="AA/rel_permease1"/>
</dbReference>
<evidence type="ECO:0000256" key="3">
    <source>
        <dbReference type="ARBA" id="ARBA00022692"/>
    </source>
</evidence>
<sequence>MSESAVSNKEKSYEDIAAVQPSDTKVGKVAEIVNLDDELLREIGYKQEFKREFTRLSTLSYAVSIMGVLGSVPATYAVPLSAGGPATAWFAGTFFSMTIALSIAELVSAHPTAGGMYFVTKYVVPEKHVPLASWIVGWSNFLGQTAGVTSVGYSVGQMLLPECAMGSDYDEASGTFSYTPTAEHTVGVSVAILIIMGVICSFPTKRLHEFIMWFAPVNIIASLAICIALLTLTPNLNSASEAFGNVTDGSNWNSKGFSFMIGFLSVAWTMTDYDATAHISEETKQAAIRGPVAITQAVIISGVVGWFLNVTFGFCAGDVTTILSSGLGNPVAQIFYNANGKKAALAMWVWAILIQFFTGCAAMLADTRMCYAFSRDHALPFSPTLKKMNTRTQTPLYSVWLVTSSAASSASSPSAPSKPSTASSAS</sequence>
<feature type="transmembrane region" description="Helical" evidence="7">
    <location>
        <begin position="56"/>
        <end position="76"/>
    </location>
</feature>
<evidence type="ECO:0000256" key="6">
    <source>
        <dbReference type="SAM" id="MobiDB-lite"/>
    </source>
</evidence>
<gene>
    <name evidence="8" type="ORF">PAC_10422</name>
</gene>
<evidence type="ECO:0000256" key="2">
    <source>
        <dbReference type="ARBA" id="ARBA00022448"/>
    </source>
</evidence>
<feature type="transmembrane region" description="Helical" evidence="7">
    <location>
        <begin position="186"/>
        <end position="203"/>
    </location>
</feature>
<keyword evidence="5 7" id="KW-0472">Membrane</keyword>
<proteinExistence type="predicted"/>
<evidence type="ECO:0000256" key="5">
    <source>
        <dbReference type="ARBA" id="ARBA00023136"/>
    </source>
</evidence>
<dbReference type="AlphaFoldDB" id="A0A1L7X679"/>